<protein>
    <recommendedName>
        <fullName evidence="5">Transmembrane protein</fullName>
    </recommendedName>
</protein>
<evidence type="ECO:0000256" key="1">
    <source>
        <dbReference type="SAM" id="Phobius"/>
    </source>
</evidence>
<dbReference type="AlphaFoldDB" id="A0A2N7V4J2"/>
<accession>A0A2N7V4J2</accession>
<evidence type="ECO:0000313" key="2">
    <source>
        <dbReference type="EMBL" id="CAD0320340.1"/>
    </source>
</evidence>
<dbReference type="EMBL" id="LR824643">
    <property type="protein sequence ID" value="CAD0320340.1"/>
    <property type="molecule type" value="Genomic_DNA"/>
</dbReference>
<keyword evidence="1" id="KW-1133">Transmembrane helix</keyword>
<keyword evidence="1" id="KW-0812">Transmembrane</keyword>
<feature type="transmembrane region" description="Helical" evidence="1">
    <location>
        <begin position="42"/>
        <end position="62"/>
    </location>
</feature>
<dbReference type="OrthoDB" id="6008229at2"/>
<dbReference type="RefSeq" id="WP_024939360.1">
    <property type="nucleotide sequence ID" value="NZ_CP012251.1"/>
</dbReference>
<reference evidence="2 4" key="1">
    <citation type="submission" date="2020-07" db="EMBL/GenBank/DDBJ databases">
        <authorList>
            <person name="Teixeira M."/>
        </authorList>
    </citation>
    <scope>NUCLEOTIDE SEQUENCE</scope>
    <source>
        <strain evidence="3">3</strain>
        <strain evidence="2">Xanthomonas arboricola pv. juglandis CPBF 427</strain>
    </source>
</reference>
<name>A0A2N7V4J2_XANCJ</name>
<evidence type="ECO:0000313" key="4">
    <source>
        <dbReference type="Proteomes" id="UP000514411"/>
    </source>
</evidence>
<evidence type="ECO:0000313" key="3">
    <source>
        <dbReference type="EMBL" id="CAD1789627.1"/>
    </source>
</evidence>
<feature type="transmembrane region" description="Helical" evidence="1">
    <location>
        <begin position="83"/>
        <end position="103"/>
    </location>
</feature>
<evidence type="ECO:0008006" key="5">
    <source>
        <dbReference type="Google" id="ProtNLM"/>
    </source>
</evidence>
<dbReference type="GeneID" id="57956279"/>
<sequence>MSSKRKRQQMSATYCRAYLVTLGLLLAGGSAAFAVLAWGSVSASAIGVALLICVMGVALLMFGFLGPSRQMESWAEAASGHEVALVLMALAYPVYLLMAPMYARK</sequence>
<gene>
    <name evidence="3" type="ORF">XSP_001314</name>
    <name evidence="2" type="ORF">XSP_001326</name>
</gene>
<organism evidence="2">
    <name type="scientific">Xanthomonas campestris pv. juglandis</name>
    <name type="common">Xanthomonas arboricola pv. juglandis</name>
    <dbReference type="NCBI Taxonomy" id="195709"/>
    <lineage>
        <taxon>Bacteria</taxon>
        <taxon>Pseudomonadati</taxon>
        <taxon>Pseudomonadota</taxon>
        <taxon>Gammaproteobacteria</taxon>
        <taxon>Lysobacterales</taxon>
        <taxon>Lysobacteraceae</taxon>
        <taxon>Xanthomonas</taxon>
    </lineage>
</organism>
<dbReference type="Proteomes" id="UP000514411">
    <property type="component" value="Chromosome"/>
</dbReference>
<proteinExistence type="predicted"/>
<keyword evidence="1" id="KW-0472">Membrane</keyword>
<dbReference type="EMBL" id="LR861807">
    <property type="protein sequence ID" value="CAD1789627.1"/>
    <property type="molecule type" value="Genomic_DNA"/>
</dbReference>